<dbReference type="AlphaFoldDB" id="T1F4V1"/>
<dbReference type="GeneID" id="20203850"/>
<dbReference type="EMBL" id="KB096411">
    <property type="protein sequence ID" value="ESO04920.1"/>
    <property type="molecule type" value="Genomic_DNA"/>
</dbReference>
<dbReference type="Pfam" id="PF00024">
    <property type="entry name" value="PAN_1"/>
    <property type="match status" value="1"/>
</dbReference>
<proteinExistence type="predicted"/>
<dbReference type="Proteomes" id="UP000015101">
    <property type="component" value="Unassembled WGS sequence"/>
</dbReference>
<evidence type="ECO:0000313" key="2">
    <source>
        <dbReference type="EMBL" id="ESO04920.1"/>
    </source>
</evidence>
<reference evidence="4" key="1">
    <citation type="submission" date="2012-12" db="EMBL/GenBank/DDBJ databases">
        <authorList>
            <person name="Hellsten U."/>
            <person name="Grimwood J."/>
            <person name="Chapman J.A."/>
            <person name="Shapiro H."/>
            <person name="Aerts A."/>
            <person name="Otillar R.P."/>
            <person name="Terry A.Y."/>
            <person name="Boore J.L."/>
            <person name="Simakov O."/>
            <person name="Marletaz F."/>
            <person name="Cho S.-J."/>
            <person name="Edsinger-Gonzales E."/>
            <person name="Havlak P."/>
            <person name="Kuo D.-H."/>
            <person name="Larsson T."/>
            <person name="Lv J."/>
            <person name="Arendt D."/>
            <person name="Savage R."/>
            <person name="Osoegawa K."/>
            <person name="de Jong P."/>
            <person name="Lindberg D.R."/>
            <person name="Seaver E.C."/>
            <person name="Weisblat D.A."/>
            <person name="Putnam N.H."/>
            <person name="Grigoriev I.V."/>
            <person name="Rokhsar D.S."/>
        </authorList>
    </citation>
    <scope>NUCLEOTIDE SEQUENCE</scope>
</reference>
<keyword evidence="4" id="KW-1185">Reference proteome</keyword>
<dbReference type="Gene3D" id="2.60.120.260">
    <property type="entry name" value="Galactose-binding domain-like"/>
    <property type="match status" value="1"/>
</dbReference>
<accession>T1F4V1</accession>
<dbReference type="OrthoDB" id="6071271at2759"/>
<dbReference type="InParanoid" id="T1F4V1"/>
<evidence type="ECO:0000313" key="3">
    <source>
        <dbReference type="EnsemblMetazoa" id="HelroP171922"/>
    </source>
</evidence>
<dbReference type="CTD" id="20203850"/>
<protein>
    <recommendedName>
        <fullName evidence="1">Apple domain-containing protein</fullName>
    </recommendedName>
</protein>
<dbReference type="KEGG" id="hro:HELRODRAFT_171922"/>
<dbReference type="EnsemblMetazoa" id="HelroT171922">
    <property type="protein sequence ID" value="HelroP171922"/>
    <property type="gene ID" value="HelroG171922"/>
</dbReference>
<reference evidence="3" key="3">
    <citation type="submission" date="2015-06" db="UniProtKB">
        <authorList>
            <consortium name="EnsemblMetazoa"/>
        </authorList>
    </citation>
    <scope>IDENTIFICATION</scope>
</reference>
<gene>
    <name evidence="3" type="primary">20203850</name>
    <name evidence="2" type="ORF">HELRODRAFT_171922</name>
</gene>
<evidence type="ECO:0000313" key="4">
    <source>
        <dbReference type="Proteomes" id="UP000015101"/>
    </source>
</evidence>
<organism evidence="3 4">
    <name type="scientific">Helobdella robusta</name>
    <name type="common">Californian leech</name>
    <dbReference type="NCBI Taxonomy" id="6412"/>
    <lineage>
        <taxon>Eukaryota</taxon>
        <taxon>Metazoa</taxon>
        <taxon>Spiralia</taxon>
        <taxon>Lophotrochozoa</taxon>
        <taxon>Annelida</taxon>
        <taxon>Clitellata</taxon>
        <taxon>Hirudinea</taxon>
        <taxon>Rhynchobdellida</taxon>
        <taxon>Glossiphoniidae</taxon>
        <taxon>Helobdella</taxon>
    </lineage>
</organism>
<feature type="domain" description="Apple" evidence="1">
    <location>
        <begin position="62"/>
        <end position="97"/>
    </location>
</feature>
<evidence type="ECO:0000259" key="1">
    <source>
        <dbReference type="Pfam" id="PF00024"/>
    </source>
</evidence>
<dbReference type="HOGENOM" id="CLU_066319_0_0_1"/>
<reference evidence="2 4" key="2">
    <citation type="journal article" date="2013" name="Nature">
        <title>Insights into bilaterian evolution from three spiralian genomes.</title>
        <authorList>
            <person name="Simakov O."/>
            <person name="Marletaz F."/>
            <person name="Cho S.J."/>
            <person name="Edsinger-Gonzales E."/>
            <person name="Havlak P."/>
            <person name="Hellsten U."/>
            <person name="Kuo D.H."/>
            <person name="Larsson T."/>
            <person name="Lv J."/>
            <person name="Arendt D."/>
            <person name="Savage R."/>
            <person name="Osoegawa K."/>
            <person name="de Jong P."/>
            <person name="Grimwood J."/>
            <person name="Chapman J.A."/>
            <person name="Shapiro H."/>
            <person name="Aerts A."/>
            <person name="Otillar R.P."/>
            <person name="Terry A.Y."/>
            <person name="Boore J.L."/>
            <person name="Grigoriev I.V."/>
            <person name="Lindberg D.R."/>
            <person name="Seaver E.C."/>
            <person name="Weisblat D.A."/>
            <person name="Putnam N.H."/>
            <person name="Rokhsar D.S."/>
        </authorList>
    </citation>
    <scope>NUCLEOTIDE SEQUENCE</scope>
</reference>
<dbReference type="EMBL" id="AMQM01003969">
    <property type="status" value="NOT_ANNOTATED_CDS"/>
    <property type="molecule type" value="Genomic_DNA"/>
</dbReference>
<name>T1F4V1_HELRO</name>
<dbReference type="RefSeq" id="XP_009016853.1">
    <property type="nucleotide sequence ID" value="XM_009018605.1"/>
</dbReference>
<sequence length="234" mass="26784">MVARDKTKNLLELMNELNATCCTESLFGAQCFKPFKEDDVDFCSCDPAIEDRSLSTFSFLEALMLCSMRCSQTASCVAYNFFNATNQCQLFNQTLNKFSVLARLPILFQKRNISLQPNFPHALDITTPDRYNLTGNVYVVAAKLHNNMAAGGFIASTADNYILTNETWKCTMNYYDGWYKINYNDSFWPAAQLEIWQGDSTINSFFSKEAKWINHPNDCPNCDFFCRKSFIGEF</sequence>
<dbReference type="InterPro" id="IPR003609">
    <property type="entry name" value="Pan_app"/>
</dbReference>